<evidence type="ECO:0000313" key="6">
    <source>
        <dbReference type="EMBL" id="CRG82790.1"/>
    </source>
</evidence>
<keyword evidence="3" id="KW-0472">Membrane</keyword>
<comment type="similarity">
    <text evidence="4">Belongs to the AIM11 family.</text>
</comment>
<feature type="compositionally biased region" description="Low complexity" evidence="5">
    <location>
        <begin position="21"/>
        <end position="45"/>
    </location>
</feature>
<name>A0A0U1LKC6_TALIS</name>
<dbReference type="GO" id="GO:0005739">
    <property type="term" value="C:mitochondrion"/>
    <property type="evidence" value="ECO:0007669"/>
    <property type="project" value="TreeGrafter"/>
</dbReference>
<evidence type="ECO:0000256" key="5">
    <source>
        <dbReference type="SAM" id="MobiDB-lite"/>
    </source>
</evidence>
<protein>
    <recommendedName>
        <fullName evidence="4">Altered inheritance of mitochondria protein 11</fullName>
    </recommendedName>
</protein>
<accession>A0A0U1LKC6</accession>
<dbReference type="OMA" id="TNPHEYF"/>
<dbReference type="PANTHER" id="PTHR39136:SF1">
    <property type="entry name" value="ALTERED INHERITANCE OF MITOCHONDRIA PROTEIN 11"/>
    <property type="match status" value="1"/>
</dbReference>
<reference evidence="6 7" key="1">
    <citation type="submission" date="2015-04" db="EMBL/GenBank/DDBJ databases">
        <authorList>
            <person name="Syromyatnikov M.Y."/>
            <person name="Popov V.N."/>
        </authorList>
    </citation>
    <scope>NUCLEOTIDE SEQUENCE [LARGE SCALE GENOMIC DNA]</scope>
    <source>
        <strain evidence="6">WF-38-12</strain>
    </source>
</reference>
<dbReference type="Proteomes" id="UP000054383">
    <property type="component" value="Unassembled WGS sequence"/>
</dbReference>
<comment type="subcellular location">
    <subcellularLocation>
        <location evidence="4">Membrane</location>
        <topology evidence="4">Multi-pass membrane protein</topology>
    </subcellularLocation>
</comment>
<evidence type="ECO:0000256" key="1">
    <source>
        <dbReference type="ARBA" id="ARBA00022692"/>
    </source>
</evidence>
<organism evidence="6 7">
    <name type="scientific">Talaromyces islandicus</name>
    <name type="common">Penicillium islandicum</name>
    <dbReference type="NCBI Taxonomy" id="28573"/>
    <lineage>
        <taxon>Eukaryota</taxon>
        <taxon>Fungi</taxon>
        <taxon>Dikarya</taxon>
        <taxon>Ascomycota</taxon>
        <taxon>Pezizomycotina</taxon>
        <taxon>Eurotiomycetes</taxon>
        <taxon>Eurotiomycetidae</taxon>
        <taxon>Eurotiales</taxon>
        <taxon>Trichocomaceae</taxon>
        <taxon>Talaromyces</taxon>
        <taxon>Talaromyces sect. Islandici</taxon>
    </lineage>
</organism>
<dbReference type="AlphaFoldDB" id="A0A0U1LKC6"/>
<gene>
    <name evidence="4" type="primary">AIM11</name>
    <name evidence="6" type="ORF">PISL3812_00136</name>
</gene>
<dbReference type="EMBL" id="CVMT01000001">
    <property type="protein sequence ID" value="CRG82790.1"/>
    <property type="molecule type" value="Genomic_DNA"/>
</dbReference>
<evidence type="ECO:0000256" key="3">
    <source>
        <dbReference type="ARBA" id="ARBA00023136"/>
    </source>
</evidence>
<keyword evidence="2" id="KW-1133">Transmembrane helix</keyword>
<dbReference type="STRING" id="28573.A0A0U1LKC6"/>
<evidence type="ECO:0000256" key="2">
    <source>
        <dbReference type="ARBA" id="ARBA00022989"/>
    </source>
</evidence>
<dbReference type="GO" id="GO:0016020">
    <property type="term" value="C:membrane"/>
    <property type="evidence" value="ECO:0007669"/>
    <property type="project" value="UniProtKB-SubCell"/>
</dbReference>
<evidence type="ECO:0000256" key="4">
    <source>
        <dbReference type="RuleBase" id="RU367098"/>
    </source>
</evidence>
<dbReference type="OrthoDB" id="3558022at2759"/>
<dbReference type="PANTHER" id="PTHR39136">
    <property type="entry name" value="ALTERED INHERITANCE OF MITOCHONDRIA PROTEIN 11"/>
    <property type="match status" value="1"/>
</dbReference>
<keyword evidence="1" id="KW-0812">Transmembrane</keyword>
<keyword evidence="7" id="KW-1185">Reference proteome</keyword>
<feature type="region of interest" description="Disordered" evidence="5">
    <location>
        <begin position="1"/>
        <end position="49"/>
    </location>
</feature>
<dbReference type="InterPro" id="IPR038814">
    <property type="entry name" value="AIM11"/>
</dbReference>
<sequence>MSWVLKRWLGSEEASSPSPPTQSTNTPQSSPQTPVLQPQPQPQDQKPLRTFPNSQKILIGGLFFLSFASHVTRRALARRRLHAIPPFYSSSVYHQPPGNGALDAVEAFNIATINVASIAMTALGGAMCALDINSVEQARVRVRTGMGISQGVPPTEEEEKQFEQDIEEWVGKMLDKKDIGEIKKKVEAAKLEASKKE</sequence>
<proteinExistence type="inferred from homology"/>
<evidence type="ECO:0000313" key="7">
    <source>
        <dbReference type="Proteomes" id="UP000054383"/>
    </source>
</evidence>